<dbReference type="EMBL" id="QUMU01000007">
    <property type="protein sequence ID" value="REG29764.1"/>
    <property type="molecule type" value="Genomic_DNA"/>
</dbReference>
<dbReference type="PANTHER" id="PTHR36121:SF1">
    <property type="entry name" value="PROTEIN SXY"/>
    <property type="match status" value="1"/>
</dbReference>
<dbReference type="RefSeq" id="WP_047860893.1">
    <property type="nucleotide sequence ID" value="NZ_CP011509.1"/>
</dbReference>
<protein>
    <submittedName>
        <fullName evidence="4">DNA transformation protein</fullName>
    </submittedName>
    <submittedName>
        <fullName evidence="3">Regulator of competence-specific genes</fullName>
    </submittedName>
</protein>
<evidence type="ECO:0000313" key="5">
    <source>
        <dbReference type="Proteomes" id="UP000035579"/>
    </source>
</evidence>
<gene>
    <name evidence="3" type="ORF">AA314_09647</name>
    <name evidence="4" type="ORF">ATI61_107460</name>
</gene>
<dbReference type="Gene3D" id="3.30.1460.30">
    <property type="entry name" value="YgaC/TfoX-N like chaperone"/>
    <property type="match status" value="1"/>
</dbReference>
<evidence type="ECO:0000313" key="3">
    <source>
        <dbReference type="EMBL" id="AKJ08021.1"/>
    </source>
</evidence>
<dbReference type="Pfam" id="PF04993">
    <property type="entry name" value="TfoX_N"/>
    <property type="match status" value="1"/>
</dbReference>
<dbReference type="Proteomes" id="UP000035579">
    <property type="component" value="Chromosome"/>
</dbReference>
<evidence type="ECO:0000259" key="2">
    <source>
        <dbReference type="Pfam" id="PF04993"/>
    </source>
</evidence>
<keyword evidence="6" id="KW-1185">Reference proteome</keyword>
<dbReference type="KEGG" id="age:AA314_09647"/>
<dbReference type="SUPFAM" id="SSF159894">
    <property type="entry name" value="YgaC/TfoX-N like"/>
    <property type="match status" value="1"/>
</dbReference>
<organism evidence="3 5">
    <name type="scientific">Archangium gephyra</name>
    <dbReference type="NCBI Taxonomy" id="48"/>
    <lineage>
        <taxon>Bacteria</taxon>
        <taxon>Pseudomonadati</taxon>
        <taxon>Myxococcota</taxon>
        <taxon>Myxococcia</taxon>
        <taxon>Myxococcales</taxon>
        <taxon>Cystobacterineae</taxon>
        <taxon>Archangiaceae</taxon>
        <taxon>Archangium</taxon>
    </lineage>
</organism>
<evidence type="ECO:0000256" key="1">
    <source>
        <dbReference type="SAM" id="MobiDB-lite"/>
    </source>
</evidence>
<feature type="region of interest" description="Disordered" evidence="1">
    <location>
        <begin position="106"/>
        <end position="145"/>
    </location>
</feature>
<accession>A0AAC8QI86</accession>
<proteinExistence type="predicted"/>
<feature type="domain" description="TfoX N-terminal" evidence="2">
    <location>
        <begin position="13"/>
        <end position="105"/>
    </location>
</feature>
<name>A0AAC8QI86_9BACT</name>
<evidence type="ECO:0000313" key="6">
    <source>
        <dbReference type="Proteomes" id="UP000256345"/>
    </source>
</evidence>
<feature type="compositionally biased region" description="Basic residues" evidence="1">
    <location>
        <begin position="111"/>
        <end position="123"/>
    </location>
</feature>
<dbReference type="AlphaFoldDB" id="A0AAC8QI86"/>
<dbReference type="InterPro" id="IPR007076">
    <property type="entry name" value="TfoX_N"/>
</dbReference>
<evidence type="ECO:0000313" key="4">
    <source>
        <dbReference type="EMBL" id="REG29764.1"/>
    </source>
</evidence>
<sequence>MARMDSYVEYTLELLEPLGPVQARRMFGGWGLHHAGRMMGLIIEDRLYLKTDDTSRPTFEAAGGEPFVYDAAKGRKVTTSYWTPPSDVSDDAHALLPWARRAVEASLRAAQKQKKPAAKKKPAPAKAKTATPKKKPAAKKSSRRA</sequence>
<dbReference type="InterPro" id="IPR047525">
    <property type="entry name" value="TfoX-like"/>
</dbReference>
<feature type="compositionally biased region" description="Basic residues" evidence="1">
    <location>
        <begin position="131"/>
        <end position="145"/>
    </location>
</feature>
<dbReference type="Proteomes" id="UP000256345">
    <property type="component" value="Unassembled WGS sequence"/>
</dbReference>
<reference evidence="4 6" key="2">
    <citation type="submission" date="2018-08" db="EMBL/GenBank/DDBJ databases">
        <title>Genomic Encyclopedia of Archaeal and Bacterial Type Strains, Phase II (KMG-II): from individual species to whole genera.</title>
        <authorList>
            <person name="Goeker M."/>
        </authorList>
    </citation>
    <scope>NUCLEOTIDE SEQUENCE [LARGE SCALE GENOMIC DNA]</scope>
    <source>
        <strain evidence="4 6">DSM 2261</strain>
    </source>
</reference>
<dbReference type="PANTHER" id="PTHR36121">
    <property type="entry name" value="PROTEIN SXY"/>
    <property type="match status" value="1"/>
</dbReference>
<dbReference type="EMBL" id="CP011509">
    <property type="protein sequence ID" value="AKJ08021.1"/>
    <property type="molecule type" value="Genomic_DNA"/>
</dbReference>
<reference evidence="3 5" key="1">
    <citation type="submission" date="2015-05" db="EMBL/GenBank/DDBJ databases">
        <title>Genome assembly of Archangium gephyra DSM 2261.</title>
        <authorList>
            <person name="Sharma G."/>
            <person name="Subramanian S."/>
        </authorList>
    </citation>
    <scope>NUCLEOTIDE SEQUENCE [LARGE SCALE GENOMIC DNA]</scope>
    <source>
        <strain evidence="3 5">DSM 2261</strain>
    </source>
</reference>